<gene>
    <name evidence="1" type="ORF">Ahy_B01g056496</name>
</gene>
<evidence type="ECO:0000313" key="1">
    <source>
        <dbReference type="EMBL" id="RYR31645.1"/>
    </source>
</evidence>
<dbReference type="AlphaFoldDB" id="A0A445AYX9"/>
<proteinExistence type="predicted"/>
<dbReference type="EMBL" id="SDMP01000011">
    <property type="protein sequence ID" value="RYR31645.1"/>
    <property type="molecule type" value="Genomic_DNA"/>
</dbReference>
<sequence>MKKKKRKTQESTRNAERDMIAANSLKLITPSPSVSASLIISVSSRYVNGWPIFAIAPANSAAEI</sequence>
<accession>A0A445AYX9</accession>
<name>A0A445AYX9_ARAHY</name>
<organism evidence="1 2">
    <name type="scientific">Arachis hypogaea</name>
    <name type="common">Peanut</name>
    <dbReference type="NCBI Taxonomy" id="3818"/>
    <lineage>
        <taxon>Eukaryota</taxon>
        <taxon>Viridiplantae</taxon>
        <taxon>Streptophyta</taxon>
        <taxon>Embryophyta</taxon>
        <taxon>Tracheophyta</taxon>
        <taxon>Spermatophyta</taxon>
        <taxon>Magnoliopsida</taxon>
        <taxon>eudicotyledons</taxon>
        <taxon>Gunneridae</taxon>
        <taxon>Pentapetalae</taxon>
        <taxon>rosids</taxon>
        <taxon>fabids</taxon>
        <taxon>Fabales</taxon>
        <taxon>Fabaceae</taxon>
        <taxon>Papilionoideae</taxon>
        <taxon>50 kb inversion clade</taxon>
        <taxon>dalbergioids sensu lato</taxon>
        <taxon>Dalbergieae</taxon>
        <taxon>Pterocarpus clade</taxon>
        <taxon>Arachis</taxon>
    </lineage>
</organism>
<comment type="caution">
    <text evidence="1">The sequence shown here is derived from an EMBL/GenBank/DDBJ whole genome shotgun (WGS) entry which is preliminary data.</text>
</comment>
<dbReference type="Proteomes" id="UP000289738">
    <property type="component" value="Chromosome B01"/>
</dbReference>
<protein>
    <submittedName>
        <fullName evidence="1">Uncharacterized protein</fullName>
    </submittedName>
</protein>
<evidence type="ECO:0000313" key="2">
    <source>
        <dbReference type="Proteomes" id="UP000289738"/>
    </source>
</evidence>
<keyword evidence="2" id="KW-1185">Reference proteome</keyword>
<reference evidence="1 2" key="1">
    <citation type="submission" date="2019-01" db="EMBL/GenBank/DDBJ databases">
        <title>Sequencing of cultivated peanut Arachis hypogaea provides insights into genome evolution and oil improvement.</title>
        <authorList>
            <person name="Chen X."/>
        </authorList>
    </citation>
    <scope>NUCLEOTIDE SEQUENCE [LARGE SCALE GENOMIC DNA]</scope>
    <source>
        <strain evidence="2">cv. Fuhuasheng</strain>
        <tissue evidence="1">Leaves</tissue>
    </source>
</reference>